<dbReference type="PANTHER" id="PTHR33463">
    <property type="entry name" value="NB-ARC DOMAIN-CONTAINING PROTEIN-RELATED"/>
    <property type="match status" value="1"/>
</dbReference>
<dbReference type="InterPro" id="IPR050905">
    <property type="entry name" value="Plant_NBS-LRR"/>
</dbReference>
<sequence length="158" mass="17769">MDAKKNFPIGVLEHEEAWHFFNKIVGDGVESSDLLPIATEVAKKCGGLPIAIRTLATFLKNEPPFVWEDALRQLMVSHLKASYLLLDGCTNLVFDMHDLISDVAKSIASKGNPVFDLRRKHDLNDWPNDETMKECDKIVCIGMSELPDQLKCPKLTFL</sequence>
<proteinExistence type="predicted"/>
<evidence type="ECO:0000313" key="3">
    <source>
        <dbReference type="EMBL" id="MBA0771346.1"/>
    </source>
</evidence>
<dbReference type="InterPro" id="IPR042197">
    <property type="entry name" value="Apaf_helical"/>
</dbReference>
<dbReference type="InterPro" id="IPR027417">
    <property type="entry name" value="P-loop_NTPase"/>
</dbReference>
<dbReference type="AlphaFoldDB" id="A0A7J9EE74"/>
<evidence type="ECO:0000313" key="4">
    <source>
        <dbReference type="Proteomes" id="UP000593568"/>
    </source>
</evidence>
<dbReference type="Proteomes" id="UP000593568">
    <property type="component" value="Unassembled WGS sequence"/>
</dbReference>
<keyword evidence="2" id="KW-0611">Plant defense</keyword>
<dbReference type="GO" id="GO:0006952">
    <property type="term" value="P:defense response"/>
    <property type="evidence" value="ECO:0007669"/>
    <property type="project" value="UniProtKB-KW"/>
</dbReference>
<keyword evidence="4" id="KW-1185">Reference proteome</keyword>
<dbReference type="SUPFAM" id="SSF52540">
    <property type="entry name" value="P-loop containing nucleoside triphosphate hydrolases"/>
    <property type="match status" value="1"/>
</dbReference>
<reference evidence="3 4" key="1">
    <citation type="journal article" date="2019" name="Genome Biol. Evol.">
        <title>Insights into the evolution of the New World diploid cottons (Gossypium, subgenus Houzingenia) based on genome sequencing.</title>
        <authorList>
            <person name="Grover C.E."/>
            <person name="Arick M.A. 2nd"/>
            <person name="Thrash A."/>
            <person name="Conover J.L."/>
            <person name="Sanders W.S."/>
            <person name="Peterson D.G."/>
            <person name="Frelichowski J.E."/>
            <person name="Scheffler J.A."/>
            <person name="Scheffler B.E."/>
            <person name="Wendel J.F."/>
        </authorList>
    </citation>
    <scope>NUCLEOTIDE SEQUENCE [LARGE SCALE GENOMIC DNA]</scope>
    <source>
        <strain evidence="3">8</strain>
        <tissue evidence="3">Leaf</tissue>
    </source>
</reference>
<comment type="caution">
    <text evidence="3">The sequence shown here is derived from an EMBL/GenBank/DDBJ whole genome shotgun (WGS) entry which is preliminary data.</text>
</comment>
<organism evidence="3 4">
    <name type="scientific">Gossypium trilobum</name>
    <dbReference type="NCBI Taxonomy" id="34281"/>
    <lineage>
        <taxon>Eukaryota</taxon>
        <taxon>Viridiplantae</taxon>
        <taxon>Streptophyta</taxon>
        <taxon>Embryophyta</taxon>
        <taxon>Tracheophyta</taxon>
        <taxon>Spermatophyta</taxon>
        <taxon>Magnoliopsida</taxon>
        <taxon>eudicotyledons</taxon>
        <taxon>Gunneridae</taxon>
        <taxon>Pentapetalae</taxon>
        <taxon>rosids</taxon>
        <taxon>malvids</taxon>
        <taxon>Malvales</taxon>
        <taxon>Malvaceae</taxon>
        <taxon>Malvoideae</taxon>
        <taxon>Gossypium</taxon>
    </lineage>
</organism>
<dbReference type="EMBL" id="JABEZW010000007">
    <property type="protein sequence ID" value="MBA0771346.1"/>
    <property type="molecule type" value="Genomic_DNA"/>
</dbReference>
<dbReference type="GO" id="GO:0043531">
    <property type="term" value="F:ADP binding"/>
    <property type="evidence" value="ECO:0007669"/>
    <property type="project" value="InterPro"/>
</dbReference>
<dbReference type="PANTHER" id="PTHR33463:SF192">
    <property type="entry name" value="DISEASE RESISTANCE PROTEIN RPS2-LIKE"/>
    <property type="match status" value="1"/>
</dbReference>
<accession>A0A7J9EE74</accession>
<evidence type="ECO:0000256" key="2">
    <source>
        <dbReference type="ARBA" id="ARBA00022821"/>
    </source>
</evidence>
<evidence type="ECO:0000256" key="1">
    <source>
        <dbReference type="ARBA" id="ARBA00022741"/>
    </source>
</evidence>
<gene>
    <name evidence="3" type="ORF">Gotri_019817</name>
</gene>
<dbReference type="Gene3D" id="1.10.8.430">
    <property type="entry name" value="Helical domain of apoptotic protease-activating factors"/>
    <property type="match status" value="1"/>
</dbReference>
<protein>
    <recommendedName>
        <fullName evidence="5">NB-ARC domain-containing protein</fullName>
    </recommendedName>
</protein>
<evidence type="ECO:0008006" key="5">
    <source>
        <dbReference type="Google" id="ProtNLM"/>
    </source>
</evidence>
<name>A0A7J9EE74_9ROSI</name>
<keyword evidence="1" id="KW-0547">Nucleotide-binding</keyword>
<dbReference type="GO" id="GO:0005524">
    <property type="term" value="F:ATP binding"/>
    <property type="evidence" value="ECO:0007669"/>
    <property type="project" value="UniProtKB-KW"/>
</dbReference>